<dbReference type="GO" id="GO:0007165">
    <property type="term" value="P:signal transduction"/>
    <property type="evidence" value="ECO:0007669"/>
    <property type="project" value="UniProtKB-KW"/>
</dbReference>
<comment type="subcellular location">
    <subcellularLocation>
        <location evidence="1">Cell membrane</location>
        <topology evidence="1">Multi-pass membrane protein</topology>
    </subcellularLocation>
</comment>
<evidence type="ECO:0000256" key="5">
    <source>
        <dbReference type="ARBA" id="ARBA00022692"/>
    </source>
</evidence>
<dbReference type="GO" id="GO:0006935">
    <property type="term" value="P:chemotaxis"/>
    <property type="evidence" value="ECO:0007669"/>
    <property type="project" value="UniProtKB-KW"/>
</dbReference>
<keyword evidence="4" id="KW-0145">Chemotaxis</keyword>
<dbReference type="Gene3D" id="1.10.287.950">
    <property type="entry name" value="Methyl-accepting chemotaxis protein"/>
    <property type="match status" value="1"/>
</dbReference>
<dbReference type="PRINTS" id="PR00260">
    <property type="entry name" value="CHEMTRNSDUCR"/>
</dbReference>
<dbReference type="Gene3D" id="3.30.450.20">
    <property type="entry name" value="PAS domain"/>
    <property type="match status" value="2"/>
</dbReference>
<evidence type="ECO:0000256" key="7">
    <source>
        <dbReference type="ARBA" id="ARBA00023136"/>
    </source>
</evidence>
<dbReference type="InterPro" id="IPR029151">
    <property type="entry name" value="Sensor-like_sf"/>
</dbReference>
<dbReference type="SUPFAM" id="SSF103190">
    <property type="entry name" value="Sensory domain-like"/>
    <property type="match status" value="1"/>
</dbReference>
<dbReference type="GO" id="GO:0004888">
    <property type="term" value="F:transmembrane signaling receptor activity"/>
    <property type="evidence" value="ECO:0007669"/>
    <property type="project" value="InterPro"/>
</dbReference>
<accession>A0A919XCE8</accession>
<name>A0A919XCE8_9BACI</name>
<keyword evidence="3" id="KW-0488">Methylation</keyword>
<keyword evidence="15" id="KW-1185">Reference proteome</keyword>
<keyword evidence="5 11" id="KW-0812">Transmembrane</keyword>
<dbReference type="Proteomes" id="UP000676917">
    <property type="component" value="Unassembled WGS sequence"/>
</dbReference>
<dbReference type="CDD" id="cd06225">
    <property type="entry name" value="HAMP"/>
    <property type="match status" value="1"/>
</dbReference>
<dbReference type="InterPro" id="IPR004090">
    <property type="entry name" value="Chemotax_Me-accpt_rcpt"/>
</dbReference>
<gene>
    <name evidence="14" type="primary">mcpA_2</name>
    <name evidence="14" type="ORF">J43TS3_26040</name>
</gene>
<evidence type="ECO:0000256" key="1">
    <source>
        <dbReference type="ARBA" id="ARBA00004651"/>
    </source>
</evidence>
<dbReference type="AlphaFoldDB" id="A0A919XCE8"/>
<evidence type="ECO:0000313" key="15">
    <source>
        <dbReference type="Proteomes" id="UP000676917"/>
    </source>
</evidence>
<dbReference type="CDD" id="cd18773">
    <property type="entry name" value="PDC1_HK_sensor"/>
    <property type="match status" value="1"/>
</dbReference>
<proteinExistence type="inferred from homology"/>
<dbReference type="InterPro" id="IPR003660">
    <property type="entry name" value="HAMP_dom"/>
</dbReference>
<evidence type="ECO:0000259" key="12">
    <source>
        <dbReference type="PROSITE" id="PS50111"/>
    </source>
</evidence>
<keyword evidence="7 11" id="KW-0472">Membrane</keyword>
<dbReference type="Pfam" id="PF00672">
    <property type="entry name" value="HAMP"/>
    <property type="match status" value="1"/>
</dbReference>
<keyword evidence="6 11" id="KW-1133">Transmembrane helix</keyword>
<keyword evidence="8 10" id="KW-0807">Transducer</keyword>
<evidence type="ECO:0000313" key="14">
    <source>
        <dbReference type="EMBL" id="GIO27993.1"/>
    </source>
</evidence>
<keyword evidence="2" id="KW-1003">Cell membrane</keyword>
<evidence type="ECO:0000256" key="9">
    <source>
        <dbReference type="ARBA" id="ARBA00029447"/>
    </source>
</evidence>
<evidence type="ECO:0000256" key="11">
    <source>
        <dbReference type="SAM" id="Phobius"/>
    </source>
</evidence>
<comment type="caution">
    <text evidence="14">The sequence shown here is derived from an EMBL/GenBank/DDBJ whole genome shotgun (WGS) entry which is preliminary data.</text>
</comment>
<dbReference type="PROSITE" id="PS50111">
    <property type="entry name" value="CHEMOTAXIS_TRANSDUC_2"/>
    <property type="match status" value="1"/>
</dbReference>
<comment type="similarity">
    <text evidence="9">Belongs to the methyl-accepting chemotaxis (MCP) protein family.</text>
</comment>
<dbReference type="PROSITE" id="PS50885">
    <property type="entry name" value="HAMP"/>
    <property type="match status" value="1"/>
</dbReference>
<evidence type="ECO:0000256" key="6">
    <source>
        <dbReference type="ARBA" id="ARBA00022989"/>
    </source>
</evidence>
<dbReference type="GO" id="GO:0005886">
    <property type="term" value="C:plasma membrane"/>
    <property type="evidence" value="ECO:0007669"/>
    <property type="project" value="UniProtKB-SubCell"/>
</dbReference>
<organism evidence="14 15">
    <name type="scientific">Ornithinibacillus bavariensis</name>
    <dbReference type="NCBI Taxonomy" id="545502"/>
    <lineage>
        <taxon>Bacteria</taxon>
        <taxon>Bacillati</taxon>
        <taxon>Bacillota</taxon>
        <taxon>Bacilli</taxon>
        <taxon>Bacillales</taxon>
        <taxon>Bacillaceae</taxon>
        <taxon>Ornithinibacillus</taxon>
    </lineage>
</organism>
<dbReference type="Pfam" id="PF00015">
    <property type="entry name" value="MCPsignal"/>
    <property type="match status" value="1"/>
</dbReference>
<dbReference type="Pfam" id="PF02743">
    <property type="entry name" value="dCache_1"/>
    <property type="match status" value="1"/>
</dbReference>
<dbReference type="SMART" id="SM00304">
    <property type="entry name" value="HAMP"/>
    <property type="match status" value="1"/>
</dbReference>
<dbReference type="SUPFAM" id="SSF58104">
    <property type="entry name" value="Methyl-accepting chemotaxis protein (MCP) signaling domain"/>
    <property type="match status" value="1"/>
</dbReference>
<feature type="domain" description="Methyl-accepting transducer" evidence="12">
    <location>
        <begin position="381"/>
        <end position="624"/>
    </location>
</feature>
<dbReference type="FunFam" id="1.10.287.950:FF:000001">
    <property type="entry name" value="Methyl-accepting chemotaxis sensory transducer"/>
    <property type="match status" value="1"/>
</dbReference>
<protein>
    <submittedName>
        <fullName evidence="14">Methyl-accepting chemotaxis protein</fullName>
    </submittedName>
</protein>
<evidence type="ECO:0000256" key="3">
    <source>
        <dbReference type="ARBA" id="ARBA00022481"/>
    </source>
</evidence>
<dbReference type="PANTHER" id="PTHR32089:SF114">
    <property type="entry name" value="METHYL-ACCEPTING CHEMOTAXIS PROTEIN MCPB"/>
    <property type="match status" value="1"/>
</dbReference>
<evidence type="ECO:0000256" key="10">
    <source>
        <dbReference type="PROSITE-ProRule" id="PRU00284"/>
    </source>
</evidence>
<evidence type="ECO:0000259" key="13">
    <source>
        <dbReference type="PROSITE" id="PS50885"/>
    </source>
</evidence>
<feature type="domain" description="HAMP" evidence="13">
    <location>
        <begin position="310"/>
        <end position="362"/>
    </location>
</feature>
<dbReference type="Gene3D" id="1.10.8.500">
    <property type="entry name" value="HAMP domain in histidine kinase"/>
    <property type="match status" value="1"/>
</dbReference>
<dbReference type="CDD" id="cd12912">
    <property type="entry name" value="PDC2_MCP_like"/>
    <property type="match status" value="1"/>
</dbReference>
<evidence type="ECO:0000256" key="8">
    <source>
        <dbReference type="ARBA" id="ARBA00023224"/>
    </source>
</evidence>
<sequence>MLKGKTNKEKKRTKSISLRNRLVVSFLIVLLIPTIAIGAISYQSSSSNMEKSMIDSAQKNVSIMRQTVDQFVLNQMDIVNYLANTINTTDIKDDHDDRTRDILDEIQKSKDAVYEQIYVGTETGEFMNAPSSFVNPPDYDPRKRPWYEQAIADRGNVVVTDPYVSSSSGEIVVTIAKVTADNKGVVGVNLELGNLTEIINSVTIGEGGYMFLLDGTKKYISHPTNEAGTEATESFLEELYKTTEGELSYQIEGEQMQSAFDTSELTGWKIVGTMYDDEIKQGVRPILNTTLIVIVASLLLGGILIVFITRSISKPIKELMDASNTMSQGDLSVAIDLKRNDELGTLAQAFNTMRENLNQVILQVRDKSISLAGAAEELNASTDQNTSATEQISTSVQEVAMSMDNQNSSISQSSKLAQEMAESINQIALSSDEVSSTATNAKSAVTEGNNALGTTITQMEYIKQNTHELSSNIEGLGKLSEQISNIVDVITDISEQTNLLALNAAIEAARAGEHGKGFAVVADEVRKLAEQSSHSAEQIKDVIGTIQTETINTVKSMETATAEVEKGIDIANNAGLSFKNITGYVDTISNQIMRITTEIKEISSATEQFNNTFQEVALIGNTISDETQNVSASTQQQLASMEEIAGSAASLTTVAEELHQLVENFKLTNK</sequence>
<reference evidence="14" key="1">
    <citation type="submission" date="2021-03" db="EMBL/GenBank/DDBJ databases">
        <title>Antimicrobial resistance genes in bacteria isolated from Japanese honey, and their potential for conferring macrolide and lincosamide resistance in the American foulbrood pathogen Paenibacillus larvae.</title>
        <authorList>
            <person name="Okamoto M."/>
            <person name="Kumagai M."/>
            <person name="Kanamori H."/>
            <person name="Takamatsu D."/>
        </authorList>
    </citation>
    <scope>NUCLEOTIDE SEQUENCE</scope>
    <source>
        <strain evidence="14">J43TS3</strain>
    </source>
</reference>
<dbReference type="PANTHER" id="PTHR32089">
    <property type="entry name" value="METHYL-ACCEPTING CHEMOTAXIS PROTEIN MCPB"/>
    <property type="match status" value="1"/>
</dbReference>
<dbReference type="SMART" id="SM00283">
    <property type="entry name" value="MA"/>
    <property type="match status" value="1"/>
</dbReference>
<dbReference type="CDD" id="cd11386">
    <property type="entry name" value="MCP_signal"/>
    <property type="match status" value="1"/>
</dbReference>
<dbReference type="InterPro" id="IPR004089">
    <property type="entry name" value="MCPsignal_dom"/>
</dbReference>
<dbReference type="InterPro" id="IPR033479">
    <property type="entry name" value="dCache_1"/>
</dbReference>
<evidence type="ECO:0000256" key="4">
    <source>
        <dbReference type="ARBA" id="ARBA00022500"/>
    </source>
</evidence>
<dbReference type="RefSeq" id="WP_244853602.1">
    <property type="nucleotide sequence ID" value="NZ_BORP01000005.1"/>
</dbReference>
<dbReference type="EMBL" id="BORP01000005">
    <property type="protein sequence ID" value="GIO27993.1"/>
    <property type="molecule type" value="Genomic_DNA"/>
</dbReference>
<feature type="transmembrane region" description="Helical" evidence="11">
    <location>
        <begin position="286"/>
        <end position="308"/>
    </location>
</feature>
<evidence type="ECO:0000256" key="2">
    <source>
        <dbReference type="ARBA" id="ARBA00022475"/>
    </source>
</evidence>